<evidence type="ECO:0000256" key="2">
    <source>
        <dbReference type="SAM" id="Phobius"/>
    </source>
</evidence>
<protein>
    <submittedName>
        <fullName evidence="3">Protein TolA</fullName>
    </submittedName>
</protein>
<dbReference type="InterPro" id="IPR014161">
    <property type="entry name" value="Tol-Pal_TolA"/>
</dbReference>
<dbReference type="GO" id="GO:0019534">
    <property type="term" value="F:toxin transmembrane transporter activity"/>
    <property type="evidence" value="ECO:0007669"/>
    <property type="project" value="InterPro"/>
</dbReference>
<dbReference type="NCBIfam" id="TIGR02794">
    <property type="entry name" value="tolA_full"/>
    <property type="match status" value="1"/>
</dbReference>
<keyword evidence="2" id="KW-0472">Membrane</keyword>
<keyword evidence="2" id="KW-0812">Transmembrane</keyword>
<dbReference type="Pfam" id="PF13103">
    <property type="entry name" value="TonB_2"/>
    <property type="match status" value="1"/>
</dbReference>
<evidence type="ECO:0000313" key="4">
    <source>
        <dbReference type="Proteomes" id="UP000192505"/>
    </source>
</evidence>
<gene>
    <name evidence="3" type="ORF">BWK72_03730</name>
</gene>
<dbReference type="SUPFAM" id="SSF74653">
    <property type="entry name" value="TolA/TonB C-terminal domain"/>
    <property type="match status" value="1"/>
</dbReference>
<proteinExistence type="predicted"/>
<comment type="caution">
    <text evidence="3">The sequence shown here is derived from an EMBL/GenBank/DDBJ whole genome shotgun (WGS) entry which is preliminary data.</text>
</comment>
<feature type="compositionally biased region" description="Basic and acidic residues" evidence="1">
    <location>
        <begin position="161"/>
        <end position="173"/>
    </location>
</feature>
<feature type="compositionally biased region" description="Pro residues" evidence="1">
    <location>
        <begin position="68"/>
        <end position="93"/>
    </location>
</feature>
<accession>A0A1W9KWQ4</accession>
<sequence>MHASADRLEFAPPPTPGLLRAMGLAVLAHALLLVALTWGVAWKRDNQIISAEAELWSAVPQEAAPRLAEPPPEPEPPPPPPKAPPVLEPPAPPKVDIALQQEKLRRQKELARLEEIKQDKLKQKLEKDRLEKDKVDKARLEKLKQDKLKAEQANKAQQAAQDKKQAALEAKQLEAQRQKNLQRMAGLAGASGGANATGNALKSSGPSASYGGRIRARVKPNIVFTDEIVGNPTTEVEVRTAPDGTIVGRKITKSSGDKAWDDAVIRAIDKTEVLPRDIDGSMPSSLVLVFRPRD</sequence>
<feature type="transmembrane region" description="Helical" evidence="2">
    <location>
        <begin position="20"/>
        <end position="41"/>
    </location>
</feature>
<dbReference type="EMBL" id="MTEI01000002">
    <property type="protein sequence ID" value="OQW89087.1"/>
    <property type="molecule type" value="Genomic_DNA"/>
</dbReference>
<feature type="compositionally biased region" description="Basic and acidic residues" evidence="1">
    <location>
        <begin position="141"/>
        <end position="152"/>
    </location>
</feature>
<evidence type="ECO:0000313" key="3">
    <source>
        <dbReference type="EMBL" id="OQW89087.1"/>
    </source>
</evidence>
<reference evidence="3 4" key="1">
    <citation type="submission" date="2017-01" db="EMBL/GenBank/DDBJ databases">
        <title>Novel large sulfur bacteria in the metagenomes of groundwater-fed chemosynthetic microbial mats in the Lake Huron basin.</title>
        <authorList>
            <person name="Sharrar A.M."/>
            <person name="Flood B.E."/>
            <person name="Bailey J.V."/>
            <person name="Jones D.S."/>
            <person name="Biddanda B."/>
            <person name="Ruberg S.A."/>
            <person name="Marcus D.N."/>
            <person name="Dick G.J."/>
        </authorList>
    </citation>
    <scope>NUCLEOTIDE SEQUENCE [LARGE SCALE GENOMIC DNA]</scope>
    <source>
        <strain evidence="3">A7</strain>
    </source>
</reference>
<dbReference type="GO" id="GO:0043213">
    <property type="term" value="P:bacteriocin transport"/>
    <property type="evidence" value="ECO:0007669"/>
    <property type="project" value="InterPro"/>
</dbReference>
<dbReference type="AlphaFoldDB" id="A0A1W9KWQ4"/>
<keyword evidence="2" id="KW-1133">Transmembrane helix</keyword>
<feature type="compositionally biased region" description="Low complexity" evidence="1">
    <location>
        <begin position="187"/>
        <end position="201"/>
    </location>
</feature>
<dbReference type="GO" id="GO:0016020">
    <property type="term" value="C:membrane"/>
    <property type="evidence" value="ECO:0007669"/>
    <property type="project" value="InterPro"/>
</dbReference>
<evidence type="ECO:0000256" key="1">
    <source>
        <dbReference type="SAM" id="MobiDB-lite"/>
    </source>
</evidence>
<feature type="region of interest" description="Disordered" evidence="1">
    <location>
        <begin position="141"/>
        <end position="173"/>
    </location>
</feature>
<dbReference type="Gene3D" id="3.30.1150.10">
    <property type="match status" value="1"/>
</dbReference>
<feature type="region of interest" description="Disordered" evidence="1">
    <location>
        <begin position="187"/>
        <end position="212"/>
    </location>
</feature>
<dbReference type="Proteomes" id="UP000192505">
    <property type="component" value="Unassembled WGS sequence"/>
</dbReference>
<name>A0A1W9KWQ4_9BURK</name>
<organism evidence="3 4">
    <name type="scientific">Rhodoferax ferrireducens</name>
    <dbReference type="NCBI Taxonomy" id="192843"/>
    <lineage>
        <taxon>Bacteria</taxon>
        <taxon>Pseudomonadati</taxon>
        <taxon>Pseudomonadota</taxon>
        <taxon>Betaproteobacteria</taxon>
        <taxon>Burkholderiales</taxon>
        <taxon>Comamonadaceae</taxon>
        <taxon>Rhodoferax</taxon>
    </lineage>
</organism>
<feature type="region of interest" description="Disordered" evidence="1">
    <location>
        <begin position="60"/>
        <end position="94"/>
    </location>
</feature>